<dbReference type="RefSeq" id="WP_378230455.1">
    <property type="nucleotide sequence ID" value="NZ_JBHSLL010000050.1"/>
</dbReference>
<keyword evidence="4" id="KW-0413">Isomerase</keyword>
<dbReference type="NCBIfam" id="TIGR00543">
    <property type="entry name" value="isochor_syn"/>
    <property type="match status" value="1"/>
</dbReference>
<comment type="caution">
    <text evidence="7">The sequence shown here is derived from an EMBL/GenBank/DDBJ whole genome shotgun (WGS) entry which is preliminary data.</text>
</comment>
<evidence type="ECO:0000313" key="8">
    <source>
        <dbReference type="Proteomes" id="UP001596016"/>
    </source>
</evidence>
<dbReference type="InterPro" id="IPR004561">
    <property type="entry name" value="IsoChor_synthase"/>
</dbReference>
<accession>A0ABW0H1K0</accession>
<evidence type="ECO:0000259" key="6">
    <source>
        <dbReference type="Pfam" id="PF00425"/>
    </source>
</evidence>
<evidence type="ECO:0000256" key="3">
    <source>
        <dbReference type="ARBA" id="ARBA00012824"/>
    </source>
</evidence>
<dbReference type="EMBL" id="JBHSLL010000050">
    <property type="protein sequence ID" value="MFC5386967.1"/>
    <property type="molecule type" value="Genomic_DNA"/>
</dbReference>
<evidence type="ECO:0000256" key="4">
    <source>
        <dbReference type="ARBA" id="ARBA00023235"/>
    </source>
</evidence>
<comment type="catalytic activity">
    <reaction evidence="1">
        <text>chorismate = isochorismate</text>
        <dbReference type="Rhea" id="RHEA:18985"/>
        <dbReference type="ChEBI" id="CHEBI:29748"/>
        <dbReference type="ChEBI" id="CHEBI:29780"/>
        <dbReference type="EC" id="5.4.4.2"/>
    </reaction>
</comment>
<organism evidence="7 8">
    <name type="scientific">Aquamicrobium segne</name>
    <dbReference type="NCBI Taxonomy" id="469547"/>
    <lineage>
        <taxon>Bacteria</taxon>
        <taxon>Pseudomonadati</taxon>
        <taxon>Pseudomonadota</taxon>
        <taxon>Alphaproteobacteria</taxon>
        <taxon>Hyphomicrobiales</taxon>
        <taxon>Phyllobacteriaceae</taxon>
        <taxon>Aquamicrobium</taxon>
    </lineage>
</organism>
<evidence type="ECO:0000256" key="5">
    <source>
        <dbReference type="ARBA" id="ARBA00041564"/>
    </source>
</evidence>
<dbReference type="Proteomes" id="UP001596016">
    <property type="component" value="Unassembled WGS sequence"/>
</dbReference>
<reference evidence="8" key="1">
    <citation type="journal article" date="2019" name="Int. J. Syst. Evol. Microbiol.">
        <title>The Global Catalogue of Microorganisms (GCM) 10K type strain sequencing project: providing services to taxonomists for standard genome sequencing and annotation.</title>
        <authorList>
            <consortium name="The Broad Institute Genomics Platform"/>
            <consortium name="The Broad Institute Genome Sequencing Center for Infectious Disease"/>
            <person name="Wu L."/>
            <person name="Ma J."/>
        </authorList>
    </citation>
    <scope>NUCLEOTIDE SEQUENCE [LARGE SCALE GENOMIC DNA]</scope>
    <source>
        <strain evidence="8">CGMCC 4.1415</strain>
    </source>
</reference>
<evidence type="ECO:0000256" key="1">
    <source>
        <dbReference type="ARBA" id="ARBA00000799"/>
    </source>
</evidence>
<gene>
    <name evidence="7" type="ORF">ACFPLB_13450</name>
</gene>
<proteinExistence type="inferred from homology"/>
<dbReference type="Gene3D" id="3.60.120.10">
    <property type="entry name" value="Anthranilate synthase"/>
    <property type="match status" value="1"/>
</dbReference>
<evidence type="ECO:0000313" key="7">
    <source>
        <dbReference type="EMBL" id="MFC5386967.1"/>
    </source>
</evidence>
<comment type="similarity">
    <text evidence="2">Belongs to the isochorismate synthase family.</text>
</comment>
<feature type="domain" description="Chorismate-utilising enzyme C-terminal" evidence="6">
    <location>
        <begin position="102"/>
        <end position="365"/>
    </location>
</feature>
<keyword evidence="8" id="KW-1185">Reference proteome</keyword>
<protein>
    <recommendedName>
        <fullName evidence="3">isochorismate synthase</fullName>
        <ecNumber evidence="3">5.4.4.2</ecNumber>
    </recommendedName>
    <alternativeName>
        <fullName evidence="5">Isochorismate mutase</fullName>
    </alternativeName>
</protein>
<name>A0ABW0H1K0_9HYPH</name>
<dbReference type="Pfam" id="PF00425">
    <property type="entry name" value="Chorismate_bind"/>
    <property type="match status" value="1"/>
</dbReference>
<dbReference type="PANTHER" id="PTHR42839">
    <property type="entry name" value="ISOCHORISMATE SYNTHASE ENTC"/>
    <property type="match status" value="1"/>
</dbReference>
<dbReference type="InterPro" id="IPR015890">
    <property type="entry name" value="Chorismate_C"/>
</dbReference>
<dbReference type="SUPFAM" id="SSF56322">
    <property type="entry name" value="ADC synthase"/>
    <property type="match status" value="1"/>
</dbReference>
<dbReference type="InterPro" id="IPR005801">
    <property type="entry name" value="ADC_synthase"/>
</dbReference>
<dbReference type="PANTHER" id="PTHR42839:SF2">
    <property type="entry name" value="ISOCHORISMATE SYNTHASE ENTC"/>
    <property type="match status" value="1"/>
</dbReference>
<evidence type="ECO:0000256" key="2">
    <source>
        <dbReference type="ARBA" id="ARBA00005297"/>
    </source>
</evidence>
<sequence length="387" mass="41054">MTPDKSVEFWLSAQTGSFSASGQKQLLPRGPVSTLAARAQAFMNTLEDGPSVLVGAVPFDRNAADFIYQPVSTDNQPRLSSDGVTQATLSGACTITPAPSAQAYGAAVARCLQLIAGTRGEPAELRKVVLSRTLELAAAHDIDPEWLFGHLGHDRSITAFMTPLPSNATGAPPMLIGATPELLVSRIGRTVVSHPLAGSSRRHADSALDRQSAQWLERSDKNRREHMEVVDAVTEALAPFCDDVSTPEGTTLRPTATMWHLGTRIVGTLKDPETPVGELVNALHPTPAVCGMPRERAAQVIHDLEGYDRGFYAGTVGWMNASGDGEWYVALRCAEVHGAKARLFAGAGIVEGSEPAAEIDETSGKLLAILGALGIDENGHLLREQAA</sequence>
<dbReference type="EC" id="5.4.4.2" evidence="3"/>